<reference evidence="19 20" key="1">
    <citation type="journal article" date="2014" name="Genome Announc.">
        <title>Draft genome sequence of the pathogenic fungus Scedosporium apiospermum.</title>
        <authorList>
            <person name="Vandeputte P."/>
            <person name="Ghamrawi S."/>
            <person name="Rechenmann M."/>
            <person name="Iltis A."/>
            <person name="Giraud S."/>
            <person name="Fleury M."/>
            <person name="Thornton C."/>
            <person name="Delhaes L."/>
            <person name="Meyer W."/>
            <person name="Papon N."/>
            <person name="Bouchara J.P."/>
        </authorList>
    </citation>
    <scope>NUCLEOTIDE SEQUENCE [LARGE SCALE GENOMIC DNA]</scope>
    <source>
        <strain evidence="19 20">IHEM 14462</strain>
    </source>
</reference>
<dbReference type="InterPro" id="IPR001650">
    <property type="entry name" value="Helicase_C-like"/>
</dbReference>
<dbReference type="SUPFAM" id="SSF52540">
    <property type="entry name" value="P-loop containing nucleoside triphosphate hydrolases"/>
    <property type="match status" value="1"/>
</dbReference>
<dbReference type="Pfam" id="PF00270">
    <property type="entry name" value="DEAD"/>
    <property type="match status" value="1"/>
</dbReference>
<dbReference type="PANTHER" id="PTHR24031">
    <property type="entry name" value="RNA HELICASE"/>
    <property type="match status" value="1"/>
</dbReference>
<proteinExistence type="inferred from homology"/>
<dbReference type="InterPro" id="IPR011545">
    <property type="entry name" value="DEAD/DEAH_box_helicase_dom"/>
</dbReference>
<organism evidence="19 20">
    <name type="scientific">Pseudallescheria apiosperma</name>
    <name type="common">Scedosporium apiospermum</name>
    <dbReference type="NCBI Taxonomy" id="563466"/>
    <lineage>
        <taxon>Eukaryota</taxon>
        <taxon>Fungi</taxon>
        <taxon>Dikarya</taxon>
        <taxon>Ascomycota</taxon>
        <taxon>Pezizomycotina</taxon>
        <taxon>Sordariomycetes</taxon>
        <taxon>Hypocreomycetidae</taxon>
        <taxon>Microascales</taxon>
        <taxon>Microascaceae</taxon>
        <taxon>Scedosporium</taxon>
    </lineage>
</organism>
<keyword evidence="4 14" id="KW-0547">Nucleotide-binding</keyword>
<evidence type="ECO:0000259" key="17">
    <source>
        <dbReference type="PROSITE" id="PS51192"/>
    </source>
</evidence>
<evidence type="ECO:0000256" key="9">
    <source>
        <dbReference type="ARBA" id="ARBA00023054"/>
    </source>
</evidence>
<comment type="similarity">
    <text evidence="12">Belongs to the DEAD box helicase family. DDX55/SPB4 subfamily.</text>
</comment>
<dbReference type="Proteomes" id="UP000028545">
    <property type="component" value="Unassembled WGS sequence"/>
</dbReference>
<comment type="subunit">
    <text evidence="13">Component of pre-60S ribosomal complexes.</text>
</comment>
<sequence length="637" mass="71309">MSKQKSGIDPRSWDAVNIPDWMKSYASSMGYRKMTAVQASCLPQFLERGADVVVEAVTGSGKTLAFLMPTVKKVLGIEDLKRHHVAAIVVSPTRELATQIHSVLLSMLEFHEPSAQLLPYLQEEEKRPDAASPVVVPQLLVGGTTTPAQDLAFFMRHSPNLLVATPGRLVELLASPYVHCKGAAGFEVLILDEADRLLDLGFKQDLQRILGHLPKQRRTGLFSASVSDAVSEIIRVGLRNPVKITVRVKSLKDGGVIEDRKVPASLQMSYLTGPASHKLPLLCQLLEKLQQRPQRSMIFLSTCAAVDYFQHVLPMLLPEGFSLLCLHGKHPAKVREKNFNRFLTCVSPTILLTTDLASRGLDFPSVDLVVQIDPPSDTKAFIHRCGRAGRAGRKGLAVVMLHEGREEEYVTLLGVRQTPISPLQKPAVKVSANDAASASERIRQLLRADRALHDKAQKAFVSWVRSYANHQAASIFRLADLDWADLGNAWGLLRLPKMPEVKKWEGDRTLGQEVDWDTYAYKDKAREQQRKEALEAEKAARANGEVPDSSKYSKKRKKKNEAWSGKQEKDDVRSARREKRRKRKEAETDAKMTEEEKVKKMELNELIEEVRRRNMAVKEVKVKKGAEAEEEFAGFDD</sequence>
<feature type="domain" description="Helicase ATP-binding" evidence="17">
    <location>
        <begin position="43"/>
        <end position="244"/>
    </location>
</feature>
<evidence type="ECO:0000256" key="13">
    <source>
        <dbReference type="ARBA" id="ARBA00038757"/>
    </source>
</evidence>
<dbReference type="RefSeq" id="XP_016645910.1">
    <property type="nucleotide sequence ID" value="XM_016783636.1"/>
</dbReference>
<keyword evidence="20" id="KW-1185">Reference proteome</keyword>
<dbReference type="GeneID" id="27719118"/>
<feature type="compositionally biased region" description="Basic and acidic residues" evidence="16">
    <location>
        <begin position="566"/>
        <end position="575"/>
    </location>
</feature>
<evidence type="ECO:0000256" key="2">
    <source>
        <dbReference type="ARBA" id="ARBA00022517"/>
    </source>
</evidence>
<evidence type="ECO:0000256" key="10">
    <source>
        <dbReference type="ARBA" id="ARBA00023242"/>
    </source>
</evidence>
<keyword evidence="9" id="KW-0175">Coiled coil</keyword>
<keyword evidence="2" id="KW-0690">Ribosome biogenesis</keyword>
<feature type="domain" description="Helicase C-terminal" evidence="18">
    <location>
        <begin position="281"/>
        <end position="436"/>
    </location>
</feature>
<dbReference type="GO" id="GO:0030686">
    <property type="term" value="C:90S preribosome"/>
    <property type="evidence" value="ECO:0007669"/>
    <property type="project" value="EnsemblFungi"/>
</dbReference>
<dbReference type="PROSITE" id="PS51194">
    <property type="entry name" value="HELICASE_CTER"/>
    <property type="match status" value="1"/>
</dbReference>
<dbReference type="EMBL" id="JOWA01000044">
    <property type="protein sequence ID" value="KEZ46111.1"/>
    <property type="molecule type" value="Genomic_DNA"/>
</dbReference>
<comment type="catalytic activity">
    <reaction evidence="15">
        <text>ATP + H2O = ADP + phosphate + H(+)</text>
        <dbReference type="Rhea" id="RHEA:13065"/>
        <dbReference type="ChEBI" id="CHEBI:15377"/>
        <dbReference type="ChEBI" id="CHEBI:15378"/>
        <dbReference type="ChEBI" id="CHEBI:30616"/>
        <dbReference type="ChEBI" id="CHEBI:43474"/>
        <dbReference type="ChEBI" id="CHEBI:456216"/>
        <dbReference type="EC" id="3.6.4.13"/>
    </reaction>
</comment>
<evidence type="ECO:0000256" key="4">
    <source>
        <dbReference type="ARBA" id="ARBA00022741"/>
    </source>
</evidence>
<dbReference type="AlphaFoldDB" id="A0A084GFJ9"/>
<dbReference type="CDD" id="cd17960">
    <property type="entry name" value="DEADc_DDX55"/>
    <property type="match status" value="1"/>
</dbReference>
<keyword evidence="3" id="KW-0698">rRNA processing</keyword>
<feature type="region of interest" description="Disordered" evidence="16">
    <location>
        <begin position="530"/>
        <end position="601"/>
    </location>
</feature>
<accession>A0A084GFJ9</accession>
<dbReference type="SMART" id="SM00487">
    <property type="entry name" value="DEXDc"/>
    <property type="match status" value="1"/>
</dbReference>
<evidence type="ECO:0000256" key="15">
    <source>
        <dbReference type="RuleBase" id="RU365068"/>
    </source>
</evidence>
<evidence type="ECO:0000256" key="6">
    <source>
        <dbReference type="ARBA" id="ARBA00022806"/>
    </source>
</evidence>
<dbReference type="HOGENOM" id="CLU_003041_26_4_1"/>
<feature type="compositionally biased region" description="Basic and acidic residues" evidence="16">
    <location>
        <begin position="530"/>
        <end position="540"/>
    </location>
</feature>
<dbReference type="Pfam" id="PF13959">
    <property type="entry name" value="CTE_SPB4"/>
    <property type="match status" value="1"/>
</dbReference>
<dbReference type="GO" id="GO:0016887">
    <property type="term" value="F:ATP hydrolysis activity"/>
    <property type="evidence" value="ECO:0007669"/>
    <property type="project" value="RHEA"/>
</dbReference>
<evidence type="ECO:0000256" key="1">
    <source>
        <dbReference type="ARBA" id="ARBA00004604"/>
    </source>
</evidence>
<evidence type="ECO:0000259" key="18">
    <source>
        <dbReference type="PROSITE" id="PS51194"/>
    </source>
</evidence>
<keyword evidence="7 14" id="KW-0067">ATP-binding</keyword>
<dbReference type="Pfam" id="PF23681">
    <property type="entry name" value="CTT_SPB4"/>
    <property type="match status" value="1"/>
</dbReference>
<evidence type="ECO:0000256" key="11">
    <source>
        <dbReference type="ARBA" id="ARBA00037566"/>
    </source>
</evidence>
<dbReference type="GO" id="GO:1902626">
    <property type="term" value="P:assembly of large subunit precursor of preribosome"/>
    <property type="evidence" value="ECO:0007669"/>
    <property type="project" value="EnsemblFungi"/>
</dbReference>
<keyword evidence="6 14" id="KW-0347">Helicase</keyword>
<comment type="caution">
    <text evidence="19">The sequence shown here is derived from an EMBL/GenBank/DDBJ whole genome shotgun (WGS) entry which is preliminary data.</text>
</comment>
<dbReference type="OrthoDB" id="7396459at2759"/>
<feature type="compositionally biased region" description="Basic and acidic residues" evidence="16">
    <location>
        <begin position="584"/>
        <end position="601"/>
    </location>
</feature>
<dbReference type="SMART" id="SM01178">
    <property type="entry name" value="DUF4217"/>
    <property type="match status" value="1"/>
</dbReference>
<dbReference type="Gene3D" id="3.40.50.300">
    <property type="entry name" value="P-loop containing nucleotide triphosphate hydrolases"/>
    <property type="match status" value="2"/>
</dbReference>
<dbReference type="OMA" id="AYKEHEC"/>
<evidence type="ECO:0000256" key="16">
    <source>
        <dbReference type="SAM" id="MobiDB-lite"/>
    </source>
</evidence>
<dbReference type="GO" id="GO:0005730">
    <property type="term" value="C:nucleolus"/>
    <property type="evidence" value="ECO:0007669"/>
    <property type="project" value="UniProtKB-SubCell"/>
</dbReference>
<dbReference type="GO" id="GO:0005524">
    <property type="term" value="F:ATP binding"/>
    <property type="evidence" value="ECO:0007669"/>
    <property type="project" value="UniProtKB-UniRule"/>
</dbReference>
<dbReference type="InterPro" id="IPR014001">
    <property type="entry name" value="Helicase_ATP-bd"/>
</dbReference>
<comment type="function">
    <text evidence="15">RNA helicase.</text>
</comment>
<dbReference type="InterPro" id="IPR025313">
    <property type="entry name" value="SPB4-like_CTE"/>
</dbReference>
<evidence type="ECO:0000313" key="20">
    <source>
        <dbReference type="Proteomes" id="UP000028545"/>
    </source>
</evidence>
<comment type="function">
    <text evidence="11">ATP-binding RNA helicase involved in the biogenesis of 60S ribosomal subunits. Binds 90S pre-ribosomal particles and dissociates from pre-60S ribosomal particles after processing of 27SB pre-rRNA. Required for the normal formation of 18S rRNA through the processing of pre-rRNAs at sites A0, A1 and A2, and the normal formation of 25S and 5.8S rRNAs through the processing of pre-rRNAs at sites C1 and C2.</text>
</comment>
<dbReference type="SMART" id="SM00490">
    <property type="entry name" value="HELICc"/>
    <property type="match status" value="1"/>
</dbReference>
<evidence type="ECO:0000256" key="8">
    <source>
        <dbReference type="ARBA" id="ARBA00022884"/>
    </source>
</evidence>
<dbReference type="PROSITE" id="PS51192">
    <property type="entry name" value="HELICASE_ATP_BIND_1"/>
    <property type="match status" value="1"/>
</dbReference>
<evidence type="ECO:0000256" key="12">
    <source>
        <dbReference type="ARBA" id="ARBA00038002"/>
    </source>
</evidence>
<dbReference type="CDD" id="cd18787">
    <property type="entry name" value="SF2_C_DEAD"/>
    <property type="match status" value="1"/>
</dbReference>
<dbReference type="GO" id="GO:0030687">
    <property type="term" value="C:preribosome, large subunit precursor"/>
    <property type="evidence" value="ECO:0007669"/>
    <property type="project" value="EnsemblFungi"/>
</dbReference>
<evidence type="ECO:0000313" key="19">
    <source>
        <dbReference type="EMBL" id="KEZ46111.1"/>
    </source>
</evidence>
<dbReference type="InterPro" id="IPR056330">
    <property type="entry name" value="CTT_SPB4"/>
</dbReference>
<evidence type="ECO:0000256" key="5">
    <source>
        <dbReference type="ARBA" id="ARBA00022801"/>
    </source>
</evidence>
<dbReference type="VEuPathDB" id="FungiDB:SAPIO_CDS0966"/>
<comment type="subcellular location">
    <subcellularLocation>
        <location evidence="1">Nucleus</location>
        <location evidence="1">Nucleolus</location>
    </subcellularLocation>
</comment>
<evidence type="ECO:0000256" key="3">
    <source>
        <dbReference type="ARBA" id="ARBA00022552"/>
    </source>
</evidence>
<protein>
    <recommendedName>
        <fullName evidence="15">ATP-dependent RNA helicase</fullName>
        <ecNumber evidence="15">3.6.4.13</ecNumber>
    </recommendedName>
</protein>
<comment type="domain">
    <text evidence="15">The Q motif is unique to and characteristic of the DEAD box family of RNA helicases and controls ATP binding and hydrolysis.</text>
</comment>
<keyword evidence="8 15" id="KW-0694">RNA-binding</keyword>
<gene>
    <name evidence="19" type="ORF">SAPIO_CDS0966</name>
</gene>
<dbReference type="GO" id="GO:0000470">
    <property type="term" value="P:maturation of LSU-rRNA"/>
    <property type="evidence" value="ECO:0007669"/>
    <property type="project" value="EnsemblFungi"/>
</dbReference>
<dbReference type="InterPro" id="IPR000629">
    <property type="entry name" value="RNA-helicase_DEAD-box_CS"/>
</dbReference>
<dbReference type="KEGG" id="sapo:SAPIO_CDS0966"/>
<dbReference type="EC" id="3.6.4.13" evidence="15"/>
<evidence type="ECO:0000256" key="7">
    <source>
        <dbReference type="ARBA" id="ARBA00022840"/>
    </source>
</evidence>
<dbReference type="PROSITE" id="PS00039">
    <property type="entry name" value="DEAD_ATP_HELICASE"/>
    <property type="match status" value="1"/>
</dbReference>
<dbReference type="GO" id="GO:0005654">
    <property type="term" value="C:nucleoplasm"/>
    <property type="evidence" value="ECO:0007669"/>
    <property type="project" value="EnsemblFungi"/>
</dbReference>
<keyword evidence="5 14" id="KW-0378">Hydrolase</keyword>
<dbReference type="Pfam" id="PF00271">
    <property type="entry name" value="Helicase_C"/>
    <property type="match status" value="1"/>
</dbReference>
<dbReference type="InterPro" id="IPR027417">
    <property type="entry name" value="P-loop_NTPase"/>
</dbReference>
<name>A0A084GFJ9_PSEDA</name>
<evidence type="ECO:0000256" key="14">
    <source>
        <dbReference type="RuleBase" id="RU000492"/>
    </source>
</evidence>
<dbReference type="GO" id="GO:0003724">
    <property type="term" value="F:RNA helicase activity"/>
    <property type="evidence" value="ECO:0007669"/>
    <property type="project" value="UniProtKB-EC"/>
</dbReference>
<keyword evidence="10" id="KW-0539">Nucleus</keyword>
<dbReference type="GO" id="GO:0003723">
    <property type="term" value="F:RNA binding"/>
    <property type="evidence" value="ECO:0007669"/>
    <property type="project" value="UniProtKB-UniRule"/>
</dbReference>